<dbReference type="EMBL" id="JAIRBB010000001">
    <property type="protein sequence ID" value="MCG2429626.1"/>
    <property type="molecule type" value="Genomic_DNA"/>
</dbReference>
<name>A0A9X1QZM6_9FLAO</name>
<protein>
    <submittedName>
        <fullName evidence="1">Uncharacterized protein</fullName>
    </submittedName>
</protein>
<keyword evidence="2" id="KW-1185">Reference proteome</keyword>
<dbReference type="Proteomes" id="UP001139462">
    <property type="component" value="Unassembled WGS sequence"/>
</dbReference>
<accession>A0A9X1QZM6</accession>
<gene>
    <name evidence="1" type="ORF">K8344_00710</name>
</gene>
<dbReference type="AlphaFoldDB" id="A0A9X1QZM6"/>
<dbReference type="RefSeq" id="WP_139853863.1">
    <property type="nucleotide sequence ID" value="NZ_JAIRBB010000001.1"/>
</dbReference>
<organism evidence="1 2">
    <name type="scientific">Aequorivita xiaoshiensis</name>
    <dbReference type="NCBI Taxonomy" id="2874476"/>
    <lineage>
        <taxon>Bacteria</taxon>
        <taxon>Pseudomonadati</taxon>
        <taxon>Bacteroidota</taxon>
        <taxon>Flavobacteriia</taxon>
        <taxon>Flavobacteriales</taxon>
        <taxon>Flavobacteriaceae</taxon>
        <taxon>Aequorivita</taxon>
    </lineage>
</organism>
<evidence type="ECO:0000313" key="2">
    <source>
        <dbReference type="Proteomes" id="UP001139462"/>
    </source>
</evidence>
<proteinExistence type="predicted"/>
<comment type="caution">
    <text evidence="1">The sequence shown here is derived from an EMBL/GenBank/DDBJ whole genome shotgun (WGS) entry which is preliminary data.</text>
</comment>
<sequence length="224" mass="25930">MRNIAFGILIFFGIQAFAQKKPFENVSLDAFLTETQYFSDNPKMLEFVWWLPREFWGVSYAQDSTVSEEDYKELLKMFQNFELFAVTQGEIGHFGGVTYYSREDVIDNLTIHYRGENLMVASEEEISSDFSNFIMIMQPMIANMLGQMGSNIHFILFKSIRGNEVLPINPLDSKNLEITLSEFNKTIELPLSSLLLEKRCPNDDKLYSGKWNYCPIHGENLILN</sequence>
<evidence type="ECO:0000313" key="1">
    <source>
        <dbReference type="EMBL" id="MCG2429626.1"/>
    </source>
</evidence>
<reference evidence="1" key="1">
    <citation type="submission" date="2021-09" db="EMBL/GenBank/DDBJ databases">
        <title>Genome of Aequorivita sp. strain F64183.</title>
        <authorList>
            <person name="Wang Y."/>
        </authorList>
    </citation>
    <scope>NUCLEOTIDE SEQUENCE</scope>
    <source>
        <strain evidence="1">F64183</strain>
    </source>
</reference>